<dbReference type="PROSITE" id="PS51819">
    <property type="entry name" value="VOC"/>
    <property type="match status" value="1"/>
</dbReference>
<evidence type="ECO:0000313" key="2">
    <source>
        <dbReference type="EMBL" id="VVE20687.1"/>
    </source>
</evidence>
<sequence length="159" mass="17326">MVDSTAFPQAQEFHVSLRVADLAASTAFYTALFTASPKDTTPRYSTFLLPHLHLNLVLLVNDGQNPLDTYSLYHLGLGVAGKAQVIAAYHAALAAGAPIVKPPRTTWRGTPLHELWLRDPSGYLIEVYARLTVEELAQMPTDQEPTLLVPSTETSQSAP</sequence>
<evidence type="ECO:0000259" key="1">
    <source>
        <dbReference type="PROSITE" id="PS51819"/>
    </source>
</evidence>
<dbReference type="AlphaFoldDB" id="A0A5E4W6T2"/>
<dbReference type="InterPro" id="IPR037523">
    <property type="entry name" value="VOC_core"/>
</dbReference>
<dbReference type="InterPro" id="IPR004360">
    <property type="entry name" value="Glyas_Fos-R_dOase_dom"/>
</dbReference>
<dbReference type="PANTHER" id="PTHR41294">
    <property type="entry name" value="CADMIUM-INDUCED PROTEIN CADI"/>
    <property type="match status" value="1"/>
</dbReference>
<dbReference type="GO" id="GO:0046686">
    <property type="term" value="P:response to cadmium ion"/>
    <property type="evidence" value="ECO:0007669"/>
    <property type="project" value="TreeGrafter"/>
</dbReference>
<dbReference type="InterPro" id="IPR052393">
    <property type="entry name" value="Cadmium-induced_rsp"/>
</dbReference>
<dbReference type="InterPro" id="IPR029068">
    <property type="entry name" value="Glyas_Bleomycin-R_OHBP_Dase"/>
</dbReference>
<protein>
    <submittedName>
        <fullName evidence="2">Glyoxalase</fullName>
    </submittedName>
</protein>
<dbReference type="PANTHER" id="PTHR41294:SF1">
    <property type="entry name" value="CADMIUM-INDUCED PROTEIN CADI"/>
    <property type="match status" value="1"/>
</dbReference>
<evidence type="ECO:0000313" key="3">
    <source>
        <dbReference type="Proteomes" id="UP000384354"/>
    </source>
</evidence>
<proteinExistence type="predicted"/>
<reference evidence="2 3" key="1">
    <citation type="submission" date="2019-08" db="EMBL/GenBank/DDBJ databases">
        <authorList>
            <person name="Peeters C."/>
        </authorList>
    </citation>
    <scope>NUCLEOTIDE SEQUENCE [LARGE SCALE GENOMIC DNA]</scope>
    <source>
        <strain evidence="2 3">LMG 31106</strain>
    </source>
</reference>
<dbReference type="OrthoDB" id="9793058at2"/>
<feature type="domain" description="VOC" evidence="1">
    <location>
        <begin position="11"/>
        <end position="130"/>
    </location>
</feature>
<dbReference type="Pfam" id="PF00903">
    <property type="entry name" value="Glyoxalase"/>
    <property type="match status" value="1"/>
</dbReference>
<dbReference type="Proteomes" id="UP000384354">
    <property type="component" value="Unassembled WGS sequence"/>
</dbReference>
<dbReference type="EMBL" id="CABPSL010000012">
    <property type="protein sequence ID" value="VVE20687.1"/>
    <property type="molecule type" value="Genomic_DNA"/>
</dbReference>
<gene>
    <name evidence="2" type="ORF">PCE31106_03115</name>
</gene>
<accession>A0A5E4W6T2</accession>
<dbReference type="SUPFAM" id="SSF54593">
    <property type="entry name" value="Glyoxalase/Bleomycin resistance protein/Dihydroxybiphenyl dioxygenase"/>
    <property type="match status" value="1"/>
</dbReference>
<dbReference type="Gene3D" id="3.10.180.10">
    <property type="entry name" value="2,3-Dihydroxybiphenyl 1,2-Dioxygenase, domain 1"/>
    <property type="match status" value="1"/>
</dbReference>
<dbReference type="RefSeq" id="WP_150563889.1">
    <property type="nucleotide sequence ID" value="NZ_CABPSL010000012.1"/>
</dbReference>
<name>A0A5E4W6T2_9BURK</name>
<organism evidence="2 3">
    <name type="scientific">Pandoraea cepalis</name>
    <dbReference type="NCBI Taxonomy" id="2508294"/>
    <lineage>
        <taxon>Bacteria</taxon>
        <taxon>Pseudomonadati</taxon>
        <taxon>Pseudomonadota</taxon>
        <taxon>Betaproteobacteria</taxon>
        <taxon>Burkholderiales</taxon>
        <taxon>Burkholderiaceae</taxon>
        <taxon>Pandoraea</taxon>
    </lineage>
</organism>